<keyword evidence="8" id="KW-0496">Mitochondrion</keyword>
<dbReference type="PANTHER" id="PTHR45760:SF2">
    <property type="entry name" value="FI19922P1-RELATED"/>
    <property type="match status" value="1"/>
</dbReference>
<dbReference type="PROSITE" id="PS50920">
    <property type="entry name" value="SOLCAR"/>
    <property type="match status" value="3"/>
</dbReference>
<evidence type="ECO:0000256" key="8">
    <source>
        <dbReference type="ARBA" id="ARBA00023128"/>
    </source>
</evidence>
<feature type="repeat" description="Solcar" evidence="10">
    <location>
        <begin position="227"/>
        <end position="316"/>
    </location>
</feature>
<dbReference type="GO" id="GO:0005743">
    <property type="term" value="C:mitochondrial inner membrane"/>
    <property type="evidence" value="ECO:0007669"/>
    <property type="project" value="UniProtKB-SubCell"/>
</dbReference>
<dbReference type="EMBL" id="KE148146">
    <property type="protein sequence ID" value="EPE10239.1"/>
    <property type="molecule type" value="Genomic_DNA"/>
</dbReference>
<comment type="subcellular location">
    <subcellularLocation>
        <location evidence="1">Mitochondrion inner membrane</location>
        <topology evidence="1">Multi-pass membrane protein</topology>
    </subcellularLocation>
</comment>
<dbReference type="SUPFAM" id="SSF103506">
    <property type="entry name" value="Mitochondrial carrier"/>
    <property type="match status" value="1"/>
</dbReference>
<evidence type="ECO:0000256" key="1">
    <source>
        <dbReference type="ARBA" id="ARBA00004448"/>
    </source>
</evidence>
<evidence type="ECO:0000313" key="12">
    <source>
        <dbReference type="EMBL" id="EPE10239.1"/>
    </source>
</evidence>
<sequence>MASSQSHSGHAQNHERIVHMRQQDEGAETMPFTPPVMAEGIANAASDPAAPPPYDPPEITVLQRMLSATAGSLLTGFLVTPLDVVRVRVQSQTVSHPVIDFKKLPANFQKIVATSPGAFRPRDIGVTACCREVFFMNASTEICVAGPKAAEAAAAAFPDCAVEQYQQKNINSTIDGLRKIARNEGLLTLWRGLSPTLVMSIPANVIYFTGYEWLRYNPKSPINRNISDSYAPLIAGGFARILAATSVGPVELFRTRLQAAKSGSAGGPLRDTFQDLRRMVQMHGYHSLWRGLTLTLWRDVPFSGMYWLGYETVRAQLTEAREIRRGRERLLDLDGSRRARERRRSQSRENHTDTFVDSFAAGSLSGAAASIATMPFDVGKTRTQVFQEARTSPGAASVIPEEQNMGRLLWHIFRTEGVAGLFRGWIPRTLKVAPACAIMISSYEVGKKVFSGMNQRALVAQDGE</sequence>
<dbReference type="eggNOG" id="KOG0761">
    <property type="taxonomic scope" value="Eukaryota"/>
</dbReference>
<proteinExistence type="inferred from homology"/>
<dbReference type="OrthoDB" id="1747031at2759"/>
<dbReference type="PANTHER" id="PTHR45760">
    <property type="entry name" value="FI19922P1-RELATED"/>
    <property type="match status" value="1"/>
</dbReference>
<dbReference type="InterPro" id="IPR045315">
    <property type="entry name" value="Mtm1-like"/>
</dbReference>
<dbReference type="InterPro" id="IPR023395">
    <property type="entry name" value="MCP_dom_sf"/>
</dbReference>
<evidence type="ECO:0000256" key="4">
    <source>
        <dbReference type="ARBA" id="ARBA00022692"/>
    </source>
</evidence>
<accession>S3C9T3</accession>
<evidence type="ECO:0000256" key="9">
    <source>
        <dbReference type="ARBA" id="ARBA00023136"/>
    </source>
</evidence>
<dbReference type="GO" id="GO:1990542">
    <property type="term" value="P:mitochondrial transmembrane transport"/>
    <property type="evidence" value="ECO:0007669"/>
    <property type="project" value="InterPro"/>
</dbReference>
<dbReference type="Pfam" id="PF00153">
    <property type="entry name" value="Mito_carr"/>
    <property type="match status" value="3"/>
</dbReference>
<evidence type="ECO:0000256" key="10">
    <source>
        <dbReference type="PROSITE-ProRule" id="PRU00282"/>
    </source>
</evidence>
<protein>
    <submittedName>
        <fullName evidence="12">Solute carrier family 25 member 40</fullName>
    </submittedName>
</protein>
<evidence type="ECO:0000256" key="7">
    <source>
        <dbReference type="ARBA" id="ARBA00022989"/>
    </source>
</evidence>
<name>S3C9T3_OPHP1</name>
<keyword evidence="3 11" id="KW-0813">Transport</keyword>
<organism evidence="12 13">
    <name type="scientific">Ophiostoma piceae (strain UAMH 11346)</name>
    <name type="common">Sap stain fungus</name>
    <dbReference type="NCBI Taxonomy" id="1262450"/>
    <lineage>
        <taxon>Eukaryota</taxon>
        <taxon>Fungi</taxon>
        <taxon>Dikarya</taxon>
        <taxon>Ascomycota</taxon>
        <taxon>Pezizomycotina</taxon>
        <taxon>Sordariomycetes</taxon>
        <taxon>Sordariomycetidae</taxon>
        <taxon>Ophiostomatales</taxon>
        <taxon>Ophiostomataceae</taxon>
        <taxon>Ophiostoma</taxon>
    </lineage>
</organism>
<comment type="similarity">
    <text evidence="2 11">Belongs to the mitochondrial carrier (TC 2.A.29) family.</text>
</comment>
<feature type="repeat" description="Solcar" evidence="10">
    <location>
        <begin position="353"/>
        <end position="449"/>
    </location>
</feature>
<dbReference type="Gene3D" id="1.50.40.10">
    <property type="entry name" value="Mitochondrial carrier domain"/>
    <property type="match status" value="1"/>
</dbReference>
<dbReference type="OMA" id="YWWGYES"/>
<keyword evidence="4 10" id="KW-0812">Transmembrane</keyword>
<keyword evidence="5" id="KW-0677">Repeat</keyword>
<dbReference type="STRING" id="1262450.S3C9T3"/>
<feature type="repeat" description="Solcar" evidence="10">
    <location>
        <begin position="59"/>
        <end position="217"/>
    </location>
</feature>
<keyword evidence="6" id="KW-0999">Mitochondrion inner membrane</keyword>
<keyword evidence="7" id="KW-1133">Transmembrane helix</keyword>
<evidence type="ECO:0000256" key="5">
    <source>
        <dbReference type="ARBA" id="ARBA00022737"/>
    </source>
</evidence>
<gene>
    <name evidence="12" type="ORF">F503_05334</name>
</gene>
<dbReference type="InterPro" id="IPR018108">
    <property type="entry name" value="MCP_transmembrane"/>
</dbReference>
<evidence type="ECO:0000256" key="11">
    <source>
        <dbReference type="RuleBase" id="RU000488"/>
    </source>
</evidence>
<dbReference type="AlphaFoldDB" id="S3C9T3"/>
<reference evidence="12 13" key="1">
    <citation type="journal article" date="2013" name="BMC Genomics">
        <title>The genome and transcriptome of the pine saprophyte Ophiostoma piceae, and a comparison with the bark beetle-associated pine pathogen Grosmannia clavigera.</title>
        <authorList>
            <person name="Haridas S."/>
            <person name="Wang Y."/>
            <person name="Lim L."/>
            <person name="Massoumi Alamouti S."/>
            <person name="Jackman S."/>
            <person name="Docking R."/>
            <person name="Robertson G."/>
            <person name="Birol I."/>
            <person name="Bohlmann J."/>
            <person name="Breuil C."/>
        </authorList>
    </citation>
    <scope>NUCLEOTIDE SEQUENCE [LARGE SCALE GENOMIC DNA]</scope>
    <source>
        <strain evidence="12 13">UAMH 11346</strain>
    </source>
</reference>
<dbReference type="Proteomes" id="UP000016923">
    <property type="component" value="Unassembled WGS sequence"/>
</dbReference>
<evidence type="ECO:0000256" key="2">
    <source>
        <dbReference type="ARBA" id="ARBA00006375"/>
    </source>
</evidence>
<dbReference type="VEuPathDB" id="FungiDB:F503_05334"/>
<evidence type="ECO:0000256" key="6">
    <source>
        <dbReference type="ARBA" id="ARBA00022792"/>
    </source>
</evidence>
<keyword evidence="9 10" id="KW-0472">Membrane</keyword>
<dbReference type="HOGENOM" id="CLU_015166_0_0_1"/>
<evidence type="ECO:0000256" key="3">
    <source>
        <dbReference type="ARBA" id="ARBA00022448"/>
    </source>
</evidence>
<evidence type="ECO:0000313" key="13">
    <source>
        <dbReference type="Proteomes" id="UP000016923"/>
    </source>
</evidence>
<keyword evidence="13" id="KW-1185">Reference proteome</keyword>